<proteinExistence type="predicted"/>
<accession>A0AAV2ABV7</accession>
<evidence type="ECO:0000313" key="2">
    <source>
        <dbReference type="Proteomes" id="UP001497382"/>
    </source>
</evidence>
<gene>
    <name evidence="1" type="ORF">LARSCL_LOCUS11384</name>
</gene>
<protein>
    <submittedName>
        <fullName evidence="1">Uncharacterized protein</fullName>
    </submittedName>
</protein>
<dbReference type="Proteomes" id="UP001497382">
    <property type="component" value="Unassembled WGS sequence"/>
</dbReference>
<reference evidence="1 2" key="1">
    <citation type="submission" date="2024-04" db="EMBL/GenBank/DDBJ databases">
        <authorList>
            <person name="Rising A."/>
            <person name="Reimegard J."/>
            <person name="Sonavane S."/>
            <person name="Akerstrom W."/>
            <person name="Nylinder S."/>
            <person name="Hedman E."/>
            <person name="Kallberg Y."/>
        </authorList>
    </citation>
    <scope>NUCLEOTIDE SEQUENCE [LARGE SCALE GENOMIC DNA]</scope>
</reference>
<comment type="caution">
    <text evidence="1">The sequence shown here is derived from an EMBL/GenBank/DDBJ whole genome shotgun (WGS) entry which is preliminary data.</text>
</comment>
<evidence type="ECO:0000313" key="1">
    <source>
        <dbReference type="EMBL" id="CAL1281132.1"/>
    </source>
</evidence>
<name>A0AAV2ABV7_9ARAC</name>
<organism evidence="1 2">
    <name type="scientific">Larinioides sclopetarius</name>
    <dbReference type="NCBI Taxonomy" id="280406"/>
    <lineage>
        <taxon>Eukaryota</taxon>
        <taxon>Metazoa</taxon>
        <taxon>Ecdysozoa</taxon>
        <taxon>Arthropoda</taxon>
        <taxon>Chelicerata</taxon>
        <taxon>Arachnida</taxon>
        <taxon>Araneae</taxon>
        <taxon>Araneomorphae</taxon>
        <taxon>Entelegynae</taxon>
        <taxon>Araneoidea</taxon>
        <taxon>Araneidae</taxon>
        <taxon>Larinioides</taxon>
    </lineage>
</organism>
<sequence>MVAERIVAGFRHSRILLHGKSHQIKFKTADT</sequence>
<dbReference type="AlphaFoldDB" id="A0AAV2ABV7"/>
<keyword evidence="2" id="KW-1185">Reference proteome</keyword>
<dbReference type="EMBL" id="CAXIEN010000140">
    <property type="protein sequence ID" value="CAL1281132.1"/>
    <property type="molecule type" value="Genomic_DNA"/>
</dbReference>